<name>A0A218WVV3_PUNGR</name>
<proteinExistence type="predicted"/>
<accession>A0A218WVV3</accession>
<comment type="caution">
    <text evidence="1">The sequence shown here is derived from an EMBL/GenBank/DDBJ whole genome shotgun (WGS) entry which is preliminary data.</text>
</comment>
<reference evidence="2" key="1">
    <citation type="journal article" date="2017" name="Plant J.">
        <title>The pomegranate (Punica granatum L.) genome and the genomics of punicalagin biosynthesis.</title>
        <authorList>
            <person name="Qin G."/>
            <person name="Xu C."/>
            <person name="Ming R."/>
            <person name="Tang H."/>
            <person name="Guyot R."/>
            <person name="Kramer E.M."/>
            <person name="Hu Y."/>
            <person name="Yi X."/>
            <person name="Qi Y."/>
            <person name="Xu X."/>
            <person name="Gao Z."/>
            <person name="Pan H."/>
            <person name="Jian J."/>
            <person name="Tian Y."/>
            <person name="Yue Z."/>
            <person name="Xu Y."/>
        </authorList>
    </citation>
    <scope>NUCLEOTIDE SEQUENCE [LARGE SCALE GENOMIC DNA]</scope>
    <source>
        <strain evidence="2">cv. Dabenzi</strain>
    </source>
</reference>
<dbReference type="EMBL" id="MTKT01002940">
    <property type="protein sequence ID" value="OWM76967.1"/>
    <property type="molecule type" value="Genomic_DNA"/>
</dbReference>
<organism evidence="1 2">
    <name type="scientific">Punica granatum</name>
    <name type="common">Pomegranate</name>
    <dbReference type="NCBI Taxonomy" id="22663"/>
    <lineage>
        <taxon>Eukaryota</taxon>
        <taxon>Viridiplantae</taxon>
        <taxon>Streptophyta</taxon>
        <taxon>Embryophyta</taxon>
        <taxon>Tracheophyta</taxon>
        <taxon>Spermatophyta</taxon>
        <taxon>Magnoliopsida</taxon>
        <taxon>eudicotyledons</taxon>
        <taxon>Gunneridae</taxon>
        <taxon>Pentapetalae</taxon>
        <taxon>rosids</taxon>
        <taxon>malvids</taxon>
        <taxon>Myrtales</taxon>
        <taxon>Lythraceae</taxon>
        <taxon>Punica</taxon>
    </lineage>
</organism>
<dbReference type="Proteomes" id="UP000197138">
    <property type="component" value="Unassembled WGS sequence"/>
</dbReference>
<evidence type="ECO:0000313" key="2">
    <source>
        <dbReference type="Proteomes" id="UP000197138"/>
    </source>
</evidence>
<gene>
    <name evidence="1" type="ORF">CDL15_Pgr011692</name>
</gene>
<evidence type="ECO:0000313" key="1">
    <source>
        <dbReference type="EMBL" id="OWM76967.1"/>
    </source>
</evidence>
<sequence>MSEVVSVQALNANAPVFIVDVTRGGPFVQLGYLHAEPLPCQSIREEAPEEFSERRCLLVGDFLQWKKETMKKHEQFAIPMQGCREANWPGRRRASAPRDVHQYIEHACMSWCKHVWTCVDWPSGNSSSCRGGRVKAASGLPAKVGTTRLSCGVGGQDGLDSASRYGEMNSAGGLPAKVGTTRLSCGVGGRDGQPLVIARLTMER</sequence>
<protein>
    <submittedName>
        <fullName evidence="1">Uncharacterized protein</fullName>
    </submittedName>
</protein>
<dbReference type="AlphaFoldDB" id="A0A218WVV3"/>